<evidence type="ECO:0000256" key="4">
    <source>
        <dbReference type="ARBA" id="ARBA00022692"/>
    </source>
</evidence>
<evidence type="ECO:0000256" key="5">
    <source>
        <dbReference type="ARBA" id="ARBA00022989"/>
    </source>
</evidence>
<evidence type="ECO:0008006" key="11">
    <source>
        <dbReference type="Google" id="ProtNLM"/>
    </source>
</evidence>
<dbReference type="GO" id="GO:0005886">
    <property type="term" value="C:plasma membrane"/>
    <property type="evidence" value="ECO:0007669"/>
    <property type="project" value="UniProtKB-SubCell"/>
</dbReference>
<name>A0A1V4A2V7_9ACTN</name>
<evidence type="ECO:0000256" key="6">
    <source>
        <dbReference type="ARBA" id="ARBA00023136"/>
    </source>
</evidence>
<dbReference type="STRING" id="83656.B1H18_25755"/>
<keyword evidence="2" id="KW-1003">Cell membrane</keyword>
<keyword evidence="3" id="KW-0808">Transferase</keyword>
<dbReference type="InterPro" id="IPR018584">
    <property type="entry name" value="GT87"/>
</dbReference>
<dbReference type="GO" id="GO:0016758">
    <property type="term" value="F:hexosyltransferase activity"/>
    <property type="evidence" value="ECO:0007669"/>
    <property type="project" value="InterPro"/>
</dbReference>
<dbReference type="AlphaFoldDB" id="A0A1V4A2V7"/>
<evidence type="ECO:0000256" key="3">
    <source>
        <dbReference type="ARBA" id="ARBA00022679"/>
    </source>
</evidence>
<keyword evidence="6 8" id="KW-0472">Membrane</keyword>
<keyword evidence="5 8" id="KW-1133">Transmembrane helix</keyword>
<evidence type="ECO:0000313" key="10">
    <source>
        <dbReference type="Proteomes" id="UP000190539"/>
    </source>
</evidence>
<comment type="caution">
    <text evidence="9">The sequence shown here is derived from an EMBL/GenBank/DDBJ whole genome shotgun (WGS) entry which is preliminary data.</text>
</comment>
<reference evidence="9 10" key="1">
    <citation type="submission" date="2017-02" db="EMBL/GenBank/DDBJ databases">
        <title>Draft Genome Sequence of Streptomyces tsukubaensis F601, a Producer of the immunosuppressant tacrolimus FK506.</title>
        <authorList>
            <person name="Zong G."/>
            <person name="Zhong C."/>
            <person name="Fu J."/>
            <person name="Qin R."/>
            <person name="Cao G."/>
        </authorList>
    </citation>
    <scope>NUCLEOTIDE SEQUENCE [LARGE SCALE GENOMIC DNA]</scope>
    <source>
        <strain evidence="9 10">F601</strain>
    </source>
</reference>
<evidence type="ECO:0000313" key="9">
    <source>
        <dbReference type="EMBL" id="OON74205.1"/>
    </source>
</evidence>
<evidence type="ECO:0000256" key="8">
    <source>
        <dbReference type="SAM" id="Phobius"/>
    </source>
</evidence>
<dbReference type="RefSeq" id="WP_077971815.1">
    <property type="nucleotide sequence ID" value="NZ_CP045178.1"/>
</dbReference>
<gene>
    <name evidence="9" type="ORF">B1H18_25755</name>
</gene>
<dbReference type="Pfam" id="PF09594">
    <property type="entry name" value="GT87"/>
    <property type="match status" value="1"/>
</dbReference>
<feature type="transmembrane region" description="Helical" evidence="8">
    <location>
        <begin position="96"/>
        <end position="116"/>
    </location>
</feature>
<feature type="transmembrane region" description="Helical" evidence="8">
    <location>
        <begin position="128"/>
        <end position="152"/>
    </location>
</feature>
<feature type="transmembrane region" description="Helical" evidence="8">
    <location>
        <begin position="261"/>
        <end position="281"/>
    </location>
</feature>
<keyword evidence="4 8" id="KW-0812">Transmembrane</keyword>
<feature type="transmembrane region" description="Helical" evidence="8">
    <location>
        <begin position="172"/>
        <end position="197"/>
    </location>
</feature>
<evidence type="ECO:0000256" key="7">
    <source>
        <dbReference type="ARBA" id="ARBA00024033"/>
    </source>
</evidence>
<comment type="similarity">
    <text evidence="7">Belongs to the glycosyltransferase 87 family.</text>
</comment>
<evidence type="ECO:0000256" key="2">
    <source>
        <dbReference type="ARBA" id="ARBA00022475"/>
    </source>
</evidence>
<evidence type="ECO:0000256" key="1">
    <source>
        <dbReference type="ARBA" id="ARBA00004651"/>
    </source>
</evidence>
<protein>
    <recommendedName>
        <fullName evidence="11">DUF2029 domain-containing protein</fullName>
    </recommendedName>
</protein>
<keyword evidence="10" id="KW-1185">Reference proteome</keyword>
<comment type="subcellular location">
    <subcellularLocation>
        <location evidence="1">Cell membrane</location>
        <topology evidence="1">Multi-pass membrane protein</topology>
    </subcellularLocation>
</comment>
<dbReference type="EMBL" id="MVFC01000028">
    <property type="protein sequence ID" value="OON74205.1"/>
    <property type="molecule type" value="Genomic_DNA"/>
</dbReference>
<feature type="transmembrane region" description="Helical" evidence="8">
    <location>
        <begin position="27"/>
        <end position="47"/>
    </location>
</feature>
<organism evidence="9 10">
    <name type="scientific">Streptomyces tsukubensis</name>
    <dbReference type="NCBI Taxonomy" id="83656"/>
    <lineage>
        <taxon>Bacteria</taxon>
        <taxon>Bacillati</taxon>
        <taxon>Actinomycetota</taxon>
        <taxon>Actinomycetes</taxon>
        <taxon>Kitasatosporales</taxon>
        <taxon>Streptomycetaceae</taxon>
        <taxon>Streptomyces</taxon>
    </lineage>
</organism>
<sequence>MLQDETVDSGETGASVTVGRLLRPAPWPALVAVAGLLCAQVVAAALWRGVGMDNTFVLRAARAVLDGESPYADRRFLYLPGAVVAALPQTLLPAAALAYVVPALGLGLVLLGWWAALRLFSVPPRSHYALVGVALAVLAFAPLANLVVIGNWTAMSAAALPCALLRAHRGRWIAAAAVIGLAITVKPMLVPVWLLFVLAKQWRALAVAVLLPAGLSLGMALLVPHPGYFFTRTLPFLLHGQDSFALLWDASLVAVLPRLGVPQTLATAVAVAVAVLGLWCARRRWRGDDAPAGSPEAALRLTETAVMVMLAAFLVSRPSFDHYLLVVLPLLLASGVLRSSAPRSPWFWIALLPQATGFHWPYADAPATRRAFRDAASLVVLAVTVMRRCAVGERRTLDEESGVPRTVPVTGRTPL</sequence>
<dbReference type="Proteomes" id="UP000190539">
    <property type="component" value="Unassembled WGS sequence"/>
</dbReference>
<feature type="transmembrane region" description="Helical" evidence="8">
    <location>
        <begin position="204"/>
        <end position="223"/>
    </location>
</feature>
<accession>A0A1V4A2V7</accession>
<proteinExistence type="inferred from homology"/>